<dbReference type="PANTHER" id="PTHR42918:SF15">
    <property type="entry name" value="LYSINE--TRNA LIGASE, CHLOROPLASTIC_MITOCHONDRIAL"/>
    <property type="match status" value="1"/>
</dbReference>
<keyword evidence="9 11" id="KW-0030">Aminoacyl-tRNA synthetase</keyword>
<evidence type="ECO:0000256" key="9">
    <source>
        <dbReference type="ARBA" id="ARBA00023146"/>
    </source>
</evidence>
<dbReference type="PROSITE" id="PS50862">
    <property type="entry name" value="AA_TRNA_LIGASE_II"/>
    <property type="match status" value="1"/>
</dbReference>
<evidence type="ECO:0000259" key="14">
    <source>
        <dbReference type="PROSITE" id="PS50862"/>
    </source>
</evidence>
<feature type="region of interest" description="Disordered" evidence="13">
    <location>
        <begin position="505"/>
        <end position="529"/>
    </location>
</feature>
<comment type="subcellular location">
    <subcellularLocation>
        <location evidence="1 11">Cytoplasm</location>
    </subcellularLocation>
</comment>
<feature type="binding site" evidence="11">
    <location>
        <position position="418"/>
    </location>
    <ligand>
        <name>Mg(2+)</name>
        <dbReference type="ChEBI" id="CHEBI:18420"/>
        <label>1</label>
    </ligand>
</feature>
<sequence length="529" mass="59393">MSDDAQPQHSPSQATNTPAPQRQLHEQTIARLNNQAALAEAGFETHPYSYPQTHHAADLLAAHLSGEHGERWDDEVSSLAGRVMLFRHMGGAAFADLQDESGTIQLYFGKKTTEQFAATKKIDLGDIIGVKGVPFVTKTGQLTLEVQHWQPLVKSLHPLPSKVHGLQDEELRARRRYVDLMINPESRAAYRTRSKIVRAIRHYLDDHGFMEVEGPNLQTVPGGTEAKPFKTFHNALSHEFSLRISLELYLKRLLVGGFEKVYEIGRNFRNEGIDRTHNPEFTMLEAYFAYGDYNDMMKLVEEMLHSLVIEIHGQPVIEYQGKTVDFSLPFKRLDFVAALKEAAGLDFDPLDLAQLRAWSDGKHPEFRKVPDYKLLDKLGGEYVEGQLIDPTFLTDMPLVISPLVKAHRSRAGLAERADLYVAGFELAPIYSELNDALDQRARFEAQTARRDAGDDEAHEQDEDFLLALEYGMPPTAGMGMGIDRLTMLLTNKDSIRDVLLFPLLKPEDGTPDAARQTPPDQNMPEAAPS</sequence>
<dbReference type="InterPro" id="IPR002313">
    <property type="entry name" value="Lys-tRNA-ligase_II"/>
</dbReference>
<dbReference type="GO" id="GO:0005829">
    <property type="term" value="C:cytosol"/>
    <property type="evidence" value="ECO:0007669"/>
    <property type="project" value="TreeGrafter"/>
</dbReference>
<dbReference type="Gene3D" id="3.30.930.10">
    <property type="entry name" value="Bira Bifunctional Protein, Domain 2"/>
    <property type="match status" value="1"/>
</dbReference>
<keyword evidence="16" id="KW-1185">Reference proteome</keyword>
<evidence type="ECO:0000256" key="13">
    <source>
        <dbReference type="SAM" id="MobiDB-lite"/>
    </source>
</evidence>
<gene>
    <name evidence="11 15" type="primary">lysS</name>
    <name evidence="15" type="ORF">EHF33_07445</name>
</gene>
<evidence type="ECO:0000256" key="8">
    <source>
        <dbReference type="ARBA" id="ARBA00022917"/>
    </source>
</evidence>
<accession>A0A3G8YBC0</accession>
<evidence type="ECO:0000256" key="6">
    <source>
        <dbReference type="ARBA" id="ARBA00022741"/>
    </source>
</evidence>
<dbReference type="SUPFAM" id="SSF50249">
    <property type="entry name" value="Nucleic acid-binding proteins"/>
    <property type="match status" value="1"/>
</dbReference>
<evidence type="ECO:0000256" key="7">
    <source>
        <dbReference type="ARBA" id="ARBA00022840"/>
    </source>
</evidence>
<dbReference type="SUPFAM" id="SSF55681">
    <property type="entry name" value="Class II aaRS and biotin synthetases"/>
    <property type="match status" value="1"/>
</dbReference>
<dbReference type="GO" id="GO:0005524">
    <property type="term" value="F:ATP binding"/>
    <property type="evidence" value="ECO:0007669"/>
    <property type="project" value="UniProtKB-UniRule"/>
</dbReference>
<dbReference type="Proteomes" id="UP000276417">
    <property type="component" value="Chromosome 1"/>
</dbReference>
<feature type="domain" description="Aminoacyl-transfer RNA synthetases class-II family profile" evidence="14">
    <location>
        <begin position="190"/>
        <end position="506"/>
    </location>
</feature>
<dbReference type="FunFam" id="3.30.930.10:FF:000238">
    <property type="entry name" value="Lysine--tRNA ligase"/>
    <property type="match status" value="1"/>
</dbReference>
<comment type="similarity">
    <text evidence="2 11">Belongs to the class-II aminoacyl-tRNA synthetase family.</text>
</comment>
<dbReference type="NCBIfam" id="TIGR00499">
    <property type="entry name" value="lysS_bact"/>
    <property type="match status" value="1"/>
</dbReference>
<dbReference type="Pfam" id="PF00152">
    <property type="entry name" value="tRNA-synt_2"/>
    <property type="match status" value="1"/>
</dbReference>
<dbReference type="KEGG" id="dph:EHF33_07445"/>
<dbReference type="PRINTS" id="PR00982">
    <property type="entry name" value="TRNASYNTHLYS"/>
</dbReference>
<evidence type="ECO:0000313" key="16">
    <source>
        <dbReference type="Proteomes" id="UP000276417"/>
    </source>
</evidence>
<dbReference type="GO" id="GO:0004824">
    <property type="term" value="F:lysine-tRNA ligase activity"/>
    <property type="evidence" value="ECO:0007669"/>
    <property type="project" value="UniProtKB-UniRule"/>
</dbReference>
<evidence type="ECO:0000256" key="2">
    <source>
        <dbReference type="ARBA" id="ARBA00008226"/>
    </source>
</evidence>
<evidence type="ECO:0000256" key="5">
    <source>
        <dbReference type="ARBA" id="ARBA00022723"/>
    </source>
</evidence>
<name>A0A3G8YBC0_9DEIO</name>
<feature type="binding site" evidence="11">
    <location>
        <position position="425"/>
    </location>
    <ligand>
        <name>Mg(2+)</name>
        <dbReference type="ChEBI" id="CHEBI:18420"/>
        <label>1</label>
    </ligand>
</feature>
<dbReference type="OrthoDB" id="9801152at2"/>
<dbReference type="EC" id="6.1.1.6" evidence="11"/>
<dbReference type="InterPro" id="IPR044136">
    <property type="entry name" value="Lys-tRNA-ligase_II_N"/>
</dbReference>
<dbReference type="InterPro" id="IPR018149">
    <property type="entry name" value="Lys-tRNA-synth_II_C"/>
</dbReference>
<dbReference type="GO" id="GO:0000287">
    <property type="term" value="F:magnesium ion binding"/>
    <property type="evidence" value="ECO:0007669"/>
    <property type="project" value="UniProtKB-UniRule"/>
</dbReference>
<keyword evidence="4 11" id="KW-0436">Ligase</keyword>
<keyword evidence="5 11" id="KW-0479">Metal-binding</keyword>
<comment type="catalytic activity">
    <reaction evidence="10 11 12">
        <text>tRNA(Lys) + L-lysine + ATP = L-lysyl-tRNA(Lys) + AMP + diphosphate</text>
        <dbReference type="Rhea" id="RHEA:20792"/>
        <dbReference type="Rhea" id="RHEA-COMP:9696"/>
        <dbReference type="Rhea" id="RHEA-COMP:9697"/>
        <dbReference type="ChEBI" id="CHEBI:30616"/>
        <dbReference type="ChEBI" id="CHEBI:32551"/>
        <dbReference type="ChEBI" id="CHEBI:33019"/>
        <dbReference type="ChEBI" id="CHEBI:78442"/>
        <dbReference type="ChEBI" id="CHEBI:78529"/>
        <dbReference type="ChEBI" id="CHEBI:456215"/>
        <dbReference type="EC" id="6.1.1.6"/>
    </reaction>
</comment>
<protein>
    <recommendedName>
        <fullName evidence="11">Lysine--tRNA ligase</fullName>
        <ecNumber evidence="11">6.1.1.6</ecNumber>
    </recommendedName>
    <alternativeName>
        <fullName evidence="11">Lysyl-tRNA synthetase</fullName>
        <shortName evidence="11">LysRS</shortName>
    </alternativeName>
</protein>
<proteinExistence type="inferred from homology"/>
<dbReference type="Pfam" id="PF01336">
    <property type="entry name" value="tRNA_anti-codon"/>
    <property type="match status" value="1"/>
</dbReference>
<evidence type="ECO:0000256" key="3">
    <source>
        <dbReference type="ARBA" id="ARBA00022490"/>
    </source>
</evidence>
<evidence type="ECO:0000256" key="11">
    <source>
        <dbReference type="HAMAP-Rule" id="MF_00252"/>
    </source>
</evidence>
<evidence type="ECO:0000256" key="12">
    <source>
        <dbReference type="RuleBase" id="RU000336"/>
    </source>
</evidence>
<dbReference type="InterPro" id="IPR004364">
    <property type="entry name" value="Aa-tRNA-synt_II"/>
</dbReference>
<keyword evidence="11 12" id="KW-0460">Magnesium</keyword>
<dbReference type="PANTHER" id="PTHR42918">
    <property type="entry name" value="LYSYL-TRNA SYNTHETASE"/>
    <property type="match status" value="1"/>
</dbReference>
<keyword evidence="6 11" id="KW-0547">Nucleotide-binding</keyword>
<dbReference type="RefSeq" id="WP_124869500.1">
    <property type="nucleotide sequence ID" value="NZ_CP034183.1"/>
</dbReference>
<organism evidence="15 16">
    <name type="scientific">Deinococcus psychrotolerans</name>
    <dbReference type="NCBI Taxonomy" id="2489213"/>
    <lineage>
        <taxon>Bacteria</taxon>
        <taxon>Thermotogati</taxon>
        <taxon>Deinococcota</taxon>
        <taxon>Deinococci</taxon>
        <taxon>Deinococcales</taxon>
        <taxon>Deinococcaceae</taxon>
        <taxon>Deinococcus</taxon>
    </lineage>
</organism>
<dbReference type="HAMAP" id="MF_00252">
    <property type="entry name" value="Lys_tRNA_synth_class2"/>
    <property type="match status" value="1"/>
</dbReference>
<dbReference type="Gene3D" id="2.40.50.140">
    <property type="entry name" value="Nucleic acid-binding proteins"/>
    <property type="match status" value="1"/>
</dbReference>
<dbReference type="InterPro" id="IPR012340">
    <property type="entry name" value="NA-bd_OB-fold"/>
</dbReference>
<dbReference type="InterPro" id="IPR004365">
    <property type="entry name" value="NA-bd_OB_tRNA"/>
</dbReference>
<dbReference type="GO" id="GO:0000049">
    <property type="term" value="F:tRNA binding"/>
    <property type="evidence" value="ECO:0007669"/>
    <property type="project" value="TreeGrafter"/>
</dbReference>
<comment type="cofactor">
    <cofactor evidence="11 12">
        <name>Mg(2+)</name>
        <dbReference type="ChEBI" id="CHEBI:18420"/>
    </cofactor>
    <text evidence="11 12">Binds 3 Mg(2+) ions per subunit.</text>
</comment>
<dbReference type="InterPro" id="IPR045864">
    <property type="entry name" value="aa-tRNA-synth_II/BPL/LPL"/>
</dbReference>
<feature type="compositionally biased region" description="Polar residues" evidence="13">
    <location>
        <begin position="1"/>
        <end position="20"/>
    </location>
</feature>
<dbReference type="CDD" id="cd00775">
    <property type="entry name" value="LysRS_core"/>
    <property type="match status" value="1"/>
</dbReference>
<keyword evidence="3 11" id="KW-0963">Cytoplasm</keyword>
<evidence type="ECO:0000256" key="10">
    <source>
        <dbReference type="ARBA" id="ARBA00048573"/>
    </source>
</evidence>
<dbReference type="AlphaFoldDB" id="A0A3G8YBC0"/>
<dbReference type="CDD" id="cd04322">
    <property type="entry name" value="LysRS_N"/>
    <property type="match status" value="1"/>
</dbReference>
<feature type="region of interest" description="Disordered" evidence="13">
    <location>
        <begin position="1"/>
        <end position="22"/>
    </location>
</feature>
<keyword evidence="7 11" id="KW-0067">ATP-binding</keyword>
<evidence type="ECO:0000256" key="1">
    <source>
        <dbReference type="ARBA" id="ARBA00004496"/>
    </source>
</evidence>
<dbReference type="FunFam" id="2.40.50.140:FF:000024">
    <property type="entry name" value="Lysine--tRNA ligase"/>
    <property type="match status" value="1"/>
</dbReference>
<dbReference type="InterPro" id="IPR006195">
    <property type="entry name" value="aa-tRNA-synth_II"/>
</dbReference>
<feature type="binding site" evidence="11">
    <location>
        <position position="425"/>
    </location>
    <ligand>
        <name>Mg(2+)</name>
        <dbReference type="ChEBI" id="CHEBI:18420"/>
        <label>2</label>
    </ligand>
</feature>
<dbReference type="NCBIfam" id="NF001756">
    <property type="entry name" value="PRK00484.1"/>
    <property type="match status" value="1"/>
</dbReference>
<comment type="subunit">
    <text evidence="11">Homodimer.</text>
</comment>
<reference evidence="15 16" key="1">
    <citation type="submission" date="2018-11" db="EMBL/GenBank/DDBJ databases">
        <title>Deinococcus shelandsis sp. nov., isolated from South Shetland Islands soil of Antarctica.</title>
        <authorList>
            <person name="Tian J."/>
        </authorList>
    </citation>
    <scope>NUCLEOTIDE SEQUENCE [LARGE SCALE GENOMIC DNA]</scope>
    <source>
        <strain evidence="15 16">S14-83T</strain>
    </source>
</reference>
<dbReference type="EMBL" id="CP034183">
    <property type="protein sequence ID" value="AZI42598.1"/>
    <property type="molecule type" value="Genomic_DNA"/>
</dbReference>
<dbReference type="GO" id="GO:0006430">
    <property type="term" value="P:lysyl-tRNA aminoacylation"/>
    <property type="evidence" value="ECO:0007669"/>
    <property type="project" value="UniProtKB-UniRule"/>
</dbReference>
<evidence type="ECO:0000313" key="15">
    <source>
        <dbReference type="EMBL" id="AZI42598.1"/>
    </source>
</evidence>
<keyword evidence="8 11" id="KW-0648">Protein biosynthesis</keyword>
<evidence type="ECO:0000256" key="4">
    <source>
        <dbReference type="ARBA" id="ARBA00022598"/>
    </source>
</evidence>